<proteinExistence type="inferred from homology"/>
<keyword evidence="2 5" id="KW-0489">Methyltransferase</keyword>
<dbReference type="InterPro" id="IPR051052">
    <property type="entry name" value="Diverse_substrate_MTase"/>
</dbReference>
<evidence type="ECO:0000259" key="4">
    <source>
        <dbReference type="Pfam" id="PF08241"/>
    </source>
</evidence>
<dbReference type="InterPro" id="IPR029063">
    <property type="entry name" value="SAM-dependent_MTases_sf"/>
</dbReference>
<evidence type="ECO:0000313" key="6">
    <source>
        <dbReference type="Proteomes" id="UP000602124"/>
    </source>
</evidence>
<dbReference type="Pfam" id="PF08241">
    <property type="entry name" value="Methyltransf_11"/>
    <property type="match status" value="1"/>
</dbReference>
<dbReference type="PANTHER" id="PTHR44942:SF4">
    <property type="entry name" value="METHYLTRANSFERASE TYPE 11 DOMAIN-CONTAINING PROTEIN"/>
    <property type="match status" value="1"/>
</dbReference>
<keyword evidence="6" id="KW-1185">Reference proteome</keyword>
<dbReference type="Gene3D" id="3.40.50.150">
    <property type="entry name" value="Vaccinia Virus protein VP39"/>
    <property type="match status" value="1"/>
</dbReference>
<protein>
    <submittedName>
        <fullName evidence="5">Class I SAM-dependent methyltransferase</fullName>
    </submittedName>
</protein>
<comment type="caution">
    <text evidence="5">The sequence shown here is derived from an EMBL/GenBank/DDBJ whole genome shotgun (WGS) entry which is preliminary data.</text>
</comment>
<name>A0A934MSH8_9HYPH</name>
<dbReference type="EMBL" id="JAEKMH010000004">
    <property type="protein sequence ID" value="MBJ3786469.1"/>
    <property type="molecule type" value="Genomic_DNA"/>
</dbReference>
<evidence type="ECO:0000256" key="2">
    <source>
        <dbReference type="ARBA" id="ARBA00022603"/>
    </source>
</evidence>
<reference evidence="5" key="1">
    <citation type="submission" date="2020-12" db="EMBL/GenBank/DDBJ databases">
        <title>Devosia sp. MSA67 isolated from Mo River.</title>
        <authorList>
            <person name="Ma F."/>
            <person name="Zi Z."/>
        </authorList>
    </citation>
    <scope>NUCLEOTIDE SEQUENCE</scope>
    <source>
        <strain evidence="5">MSA67</strain>
    </source>
</reference>
<dbReference type="CDD" id="cd02440">
    <property type="entry name" value="AdoMet_MTases"/>
    <property type="match status" value="1"/>
</dbReference>
<organism evidence="5 6">
    <name type="scientific">Devosia sediminis</name>
    <dbReference type="NCBI Taxonomy" id="2798801"/>
    <lineage>
        <taxon>Bacteria</taxon>
        <taxon>Pseudomonadati</taxon>
        <taxon>Pseudomonadota</taxon>
        <taxon>Alphaproteobacteria</taxon>
        <taxon>Hyphomicrobiales</taxon>
        <taxon>Devosiaceae</taxon>
        <taxon>Devosia</taxon>
    </lineage>
</organism>
<evidence type="ECO:0000313" key="5">
    <source>
        <dbReference type="EMBL" id="MBJ3786469.1"/>
    </source>
</evidence>
<evidence type="ECO:0000256" key="1">
    <source>
        <dbReference type="ARBA" id="ARBA00008361"/>
    </source>
</evidence>
<accession>A0A934MSH8</accession>
<dbReference type="GO" id="GO:0032259">
    <property type="term" value="P:methylation"/>
    <property type="evidence" value="ECO:0007669"/>
    <property type="project" value="UniProtKB-KW"/>
</dbReference>
<dbReference type="Proteomes" id="UP000602124">
    <property type="component" value="Unassembled WGS sequence"/>
</dbReference>
<dbReference type="PANTHER" id="PTHR44942">
    <property type="entry name" value="METHYLTRANSF_11 DOMAIN-CONTAINING PROTEIN"/>
    <property type="match status" value="1"/>
</dbReference>
<dbReference type="InterPro" id="IPR013216">
    <property type="entry name" value="Methyltransf_11"/>
</dbReference>
<dbReference type="GO" id="GO:0008757">
    <property type="term" value="F:S-adenosylmethionine-dependent methyltransferase activity"/>
    <property type="evidence" value="ECO:0007669"/>
    <property type="project" value="InterPro"/>
</dbReference>
<comment type="similarity">
    <text evidence="1">Belongs to the methyltransferase superfamily.</text>
</comment>
<evidence type="ECO:0000256" key="3">
    <source>
        <dbReference type="ARBA" id="ARBA00022679"/>
    </source>
</evidence>
<feature type="domain" description="Methyltransferase type 11" evidence="4">
    <location>
        <begin position="51"/>
        <end position="143"/>
    </location>
</feature>
<gene>
    <name evidence="5" type="ORF">JEQ47_17220</name>
</gene>
<sequence>MRPIETLDRSAGRSAFGADPANYHAARPRYPEAAWTVLRQRANLRHGVDILEIGPGTGIATSELLVHQPRRVVAVEPDRRLADFLKRNSGQAPLEVLAQPFEQVDLAGSTFDLAISATAFHWLDAVPALLKIRDLLRSDGVVALMWNVFGSETRSDPFHEATQHLFADKKASISSAGATRREHALDSAARLKDFATAGFHADKPYFVEWSLALRPAKLRRLYATFSNVSVLPEPERERVLAELEAIAARQFGGEVIRNMTTAIYTARQDR</sequence>
<keyword evidence="3" id="KW-0808">Transferase</keyword>
<dbReference type="SUPFAM" id="SSF53335">
    <property type="entry name" value="S-adenosyl-L-methionine-dependent methyltransferases"/>
    <property type="match status" value="1"/>
</dbReference>
<dbReference type="AlphaFoldDB" id="A0A934MSH8"/>
<dbReference type="RefSeq" id="WP_198877655.1">
    <property type="nucleotide sequence ID" value="NZ_JAEKMH010000004.1"/>
</dbReference>